<reference evidence="6" key="2">
    <citation type="submission" date="2019-10" db="EMBL/GenBank/DDBJ databases">
        <title>A de novo genome assembly of a pear dwarfing rootstock.</title>
        <authorList>
            <person name="Wang F."/>
            <person name="Wang J."/>
            <person name="Li S."/>
            <person name="Zhang Y."/>
            <person name="Fang M."/>
            <person name="Ma L."/>
            <person name="Zhao Y."/>
            <person name="Jiang S."/>
        </authorList>
    </citation>
    <scope>NUCLEOTIDE SEQUENCE [LARGE SCALE GENOMIC DNA]</scope>
</reference>
<organism evidence="5 6">
    <name type="scientific">Pyrus ussuriensis x Pyrus communis</name>
    <dbReference type="NCBI Taxonomy" id="2448454"/>
    <lineage>
        <taxon>Eukaryota</taxon>
        <taxon>Viridiplantae</taxon>
        <taxon>Streptophyta</taxon>
        <taxon>Embryophyta</taxon>
        <taxon>Tracheophyta</taxon>
        <taxon>Spermatophyta</taxon>
        <taxon>Magnoliopsida</taxon>
        <taxon>eudicotyledons</taxon>
        <taxon>Gunneridae</taxon>
        <taxon>Pentapetalae</taxon>
        <taxon>rosids</taxon>
        <taxon>fabids</taxon>
        <taxon>Rosales</taxon>
        <taxon>Rosaceae</taxon>
        <taxon>Amygdaloideae</taxon>
        <taxon>Maleae</taxon>
        <taxon>Pyrus</taxon>
    </lineage>
</organism>
<evidence type="ECO:0000256" key="1">
    <source>
        <dbReference type="ARBA" id="ARBA00022614"/>
    </source>
</evidence>
<dbReference type="SUPFAM" id="SSF52540">
    <property type="entry name" value="P-loop containing nucleoside triphosphate hydrolases"/>
    <property type="match status" value="1"/>
</dbReference>
<protein>
    <submittedName>
        <fullName evidence="5">TMV resistance protein N-like</fullName>
    </submittedName>
</protein>
<dbReference type="Gene3D" id="3.40.50.300">
    <property type="entry name" value="P-loop containing nucleotide triphosphate hydrolases"/>
    <property type="match status" value="1"/>
</dbReference>
<evidence type="ECO:0000256" key="2">
    <source>
        <dbReference type="ARBA" id="ARBA00022737"/>
    </source>
</evidence>
<dbReference type="Pfam" id="PF00931">
    <property type="entry name" value="NB-ARC"/>
    <property type="match status" value="1"/>
</dbReference>
<dbReference type="SMART" id="SM00255">
    <property type="entry name" value="TIR"/>
    <property type="match status" value="1"/>
</dbReference>
<gene>
    <name evidence="5" type="ORF">D8674_018208</name>
</gene>
<dbReference type="InterPro" id="IPR035897">
    <property type="entry name" value="Toll_tir_struct_dom_sf"/>
</dbReference>
<dbReference type="InterPro" id="IPR032675">
    <property type="entry name" value="LRR_dom_sf"/>
</dbReference>
<keyword evidence="1" id="KW-0433">Leucine-rich repeat</keyword>
<dbReference type="InterPro" id="IPR027417">
    <property type="entry name" value="P-loop_NTPase"/>
</dbReference>
<dbReference type="PANTHER" id="PTHR11017">
    <property type="entry name" value="LEUCINE-RICH REPEAT-CONTAINING PROTEIN"/>
    <property type="match status" value="1"/>
</dbReference>
<feature type="domain" description="TIR" evidence="4">
    <location>
        <begin position="24"/>
        <end position="161"/>
    </location>
</feature>
<keyword evidence="6" id="KW-1185">Reference proteome</keyword>
<dbReference type="Pfam" id="PF01582">
    <property type="entry name" value="TIR"/>
    <property type="match status" value="1"/>
</dbReference>
<evidence type="ECO:0000313" key="6">
    <source>
        <dbReference type="Proteomes" id="UP000327157"/>
    </source>
</evidence>
<dbReference type="Pfam" id="PF23282">
    <property type="entry name" value="WHD_ROQ1"/>
    <property type="match status" value="1"/>
</dbReference>
<dbReference type="SUPFAM" id="SSF52058">
    <property type="entry name" value="L domain-like"/>
    <property type="match status" value="1"/>
</dbReference>
<dbReference type="GO" id="GO:0007165">
    <property type="term" value="P:signal transduction"/>
    <property type="evidence" value="ECO:0007669"/>
    <property type="project" value="InterPro"/>
</dbReference>
<accession>A0A5N5G451</accession>
<dbReference type="GO" id="GO:0043531">
    <property type="term" value="F:ADP binding"/>
    <property type="evidence" value="ECO:0007669"/>
    <property type="project" value="InterPro"/>
</dbReference>
<evidence type="ECO:0000259" key="4">
    <source>
        <dbReference type="PROSITE" id="PS50104"/>
    </source>
</evidence>
<name>A0A5N5G451_9ROSA</name>
<dbReference type="PANTHER" id="PTHR11017:SF575">
    <property type="entry name" value="ADP-RIBOSYL CYCLASE_CYCLIC ADP-RIBOSE HYDROLASE"/>
    <property type="match status" value="1"/>
</dbReference>
<dbReference type="InterPro" id="IPR044974">
    <property type="entry name" value="Disease_R_plants"/>
</dbReference>
<keyword evidence="2" id="KW-0677">Repeat</keyword>
<evidence type="ECO:0000256" key="3">
    <source>
        <dbReference type="ARBA" id="ARBA00023027"/>
    </source>
</evidence>
<dbReference type="InterPro" id="IPR042197">
    <property type="entry name" value="Apaf_helical"/>
</dbReference>
<keyword evidence="3" id="KW-0520">NAD</keyword>
<dbReference type="PROSITE" id="PS50104">
    <property type="entry name" value="TIR"/>
    <property type="match status" value="1"/>
</dbReference>
<dbReference type="GO" id="GO:0006952">
    <property type="term" value="P:defense response"/>
    <property type="evidence" value="ECO:0007669"/>
    <property type="project" value="InterPro"/>
</dbReference>
<dbReference type="OrthoDB" id="10310088at2759"/>
<dbReference type="Gene3D" id="3.80.10.10">
    <property type="entry name" value="Ribonuclease Inhibitor"/>
    <property type="match status" value="1"/>
</dbReference>
<dbReference type="EMBL" id="SMOL01000487">
    <property type="protein sequence ID" value="KAB2610176.1"/>
    <property type="molecule type" value="Genomic_DNA"/>
</dbReference>
<reference evidence="5 6" key="3">
    <citation type="submission" date="2019-11" db="EMBL/GenBank/DDBJ databases">
        <title>A de novo genome assembly of a pear dwarfing rootstock.</title>
        <authorList>
            <person name="Wang F."/>
            <person name="Wang J."/>
            <person name="Li S."/>
            <person name="Zhang Y."/>
            <person name="Fang M."/>
            <person name="Ma L."/>
            <person name="Zhao Y."/>
            <person name="Jiang S."/>
        </authorList>
    </citation>
    <scope>NUCLEOTIDE SEQUENCE [LARGE SCALE GENOMIC DNA]</scope>
    <source>
        <strain evidence="5">S2</strain>
        <tissue evidence="5">Leaf</tissue>
    </source>
</reference>
<dbReference type="PRINTS" id="PR00364">
    <property type="entry name" value="DISEASERSIST"/>
</dbReference>
<evidence type="ECO:0000313" key="5">
    <source>
        <dbReference type="EMBL" id="KAB2610176.1"/>
    </source>
</evidence>
<dbReference type="Gene3D" id="1.10.8.430">
    <property type="entry name" value="Helical domain of apoptotic protease-activating factors"/>
    <property type="match status" value="1"/>
</dbReference>
<dbReference type="FunFam" id="3.40.50.10140:FF:000007">
    <property type="entry name" value="Disease resistance protein (TIR-NBS-LRR class)"/>
    <property type="match status" value="1"/>
</dbReference>
<proteinExistence type="predicted"/>
<dbReference type="InterPro" id="IPR002182">
    <property type="entry name" value="NB-ARC"/>
</dbReference>
<dbReference type="InterPro" id="IPR058192">
    <property type="entry name" value="WHD_ROQ1-like"/>
</dbReference>
<sequence length="995" mass="113246">MNTSSLALATAAAGSSSSRRSSCWKYDVFLSFRGEDTRTRFTDHLSIALRSAGITTVIDYKLKKGENIQREIDRQIEGSRIAVVVFSKSYAESRWCLRELSMIMRCREDQEGKVVYPIFYDVDPSKVRKQSGSIGEAFQKHERDEDPNEVEQWRKDLKASADLVGRNLETTADRREGEFIQKVVGDINGLLKTSDLKEVKHSVGIAYRVEEFSTKYLDVGGSHDVQIIGIWGMGGIGKTTLARTIYSTYRHSFHGQCYLEEVRSKKKNMVSLQEQFLRDILKRPDIKISSVAEGTKEIEKRLGSMKVLIVVDDINDADQLDELAIEHDSFGPGSRIILIARDEQVLNIQKVEKKYKAQTMTDEEALELLSWHAFGNHCPDKEYIELARGVVDYCGGLPLALKVVGRLLATKKSKSIWKSTLDKLRNIPHGKIHETLRLSYDGLSDDHVKGVFLDISHFFINWYGTHVMAILDSCSGFCVESEIKTIQDRCLLDFDSPKFRMHDLIRDMGREIVRAECAMEPGKRSRLWHHVDVTSVLRDESGTEAIRGLTLVLPEKSDEHPFRTKAFKKMRHLKFLQLNYVKLTGRYRHLSKELRVLLWQGFPLEVIPKDFDLRNLLLIDLSNSKLVRVWVDSDQLPKKLKFLYLDHSRNLTQLPDLSKLPHLESLGLNSCKSVSEGYHLLAQLKMLEYLDLRDCNITDDAIVASLRSLSSLCSLLLDGNGFHRLPILSGLSQLTSLYLNHCTSLEAIPGLPTSLHTLEANYCTELEIMPKLPEMSQMMDLRMKDCRKLKDIPNLDNFLCNMRTLHMEGCTSLTATFKENILLKWRGDVIGGLSLSVNDIPRRLCYVAREDGTVEIEVPTTFDYIGGLAVCIIYSSDNSDCTGSLCIHVVNRTQRTRFHIWPMETTVTASHECYLWLGNLTNKKLNLKGGDRVRVLADFTGTEDNHQIKVKKTGVGIVEREFVASDLIDVDYKLVPYESDEDTDEVQPCKRFKVI</sequence>
<dbReference type="AlphaFoldDB" id="A0A5N5G451"/>
<dbReference type="SUPFAM" id="SSF52200">
    <property type="entry name" value="Toll/Interleukin receptor TIR domain"/>
    <property type="match status" value="1"/>
</dbReference>
<dbReference type="Gene3D" id="3.40.50.10140">
    <property type="entry name" value="Toll/interleukin-1 receptor homology (TIR) domain"/>
    <property type="match status" value="1"/>
</dbReference>
<dbReference type="Proteomes" id="UP000327157">
    <property type="component" value="Chromosome 17"/>
</dbReference>
<dbReference type="InterPro" id="IPR000157">
    <property type="entry name" value="TIR_dom"/>
</dbReference>
<comment type="caution">
    <text evidence="5">The sequence shown here is derived from an EMBL/GenBank/DDBJ whole genome shotgun (WGS) entry which is preliminary data.</text>
</comment>
<reference evidence="5 6" key="1">
    <citation type="submission" date="2019-09" db="EMBL/GenBank/DDBJ databases">
        <authorList>
            <person name="Ou C."/>
        </authorList>
    </citation>
    <scope>NUCLEOTIDE SEQUENCE [LARGE SCALE GENOMIC DNA]</scope>
    <source>
        <strain evidence="5">S2</strain>
        <tissue evidence="5">Leaf</tissue>
    </source>
</reference>